<reference evidence="1 2" key="1">
    <citation type="submission" date="2021-03" db="EMBL/GenBank/DDBJ databases">
        <title>Genomic Encyclopedia of Type Strains, Phase IV (KMG-IV): sequencing the most valuable type-strain genomes for metagenomic binning, comparative biology and taxonomic classification.</title>
        <authorList>
            <person name="Goeker M."/>
        </authorList>
    </citation>
    <scope>NUCLEOTIDE SEQUENCE [LARGE SCALE GENOMIC DNA]</scope>
    <source>
        <strain evidence="1 2">DSM 40499</strain>
    </source>
</reference>
<keyword evidence="2" id="KW-1185">Reference proteome</keyword>
<sequence length="57" mass="5535">MNPLGLGGFMGVRSVPLKPSASTAGAVWAQAVGDADSPTRVASYVVSGIGFLGGGVT</sequence>
<gene>
    <name evidence="1" type="ORF">J2Z21_000215</name>
</gene>
<name>A0ABS4LIT3_9ACTN</name>
<dbReference type="RefSeq" id="WP_159400094.1">
    <property type="nucleotide sequence ID" value="NZ_CP016279.1"/>
</dbReference>
<dbReference type="Proteomes" id="UP001519309">
    <property type="component" value="Unassembled WGS sequence"/>
</dbReference>
<accession>A0ABS4LIT3</accession>
<evidence type="ECO:0000313" key="1">
    <source>
        <dbReference type="EMBL" id="MBP2047293.1"/>
    </source>
</evidence>
<evidence type="ECO:0000313" key="2">
    <source>
        <dbReference type="Proteomes" id="UP001519309"/>
    </source>
</evidence>
<proteinExistence type="predicted"/>
<dbReference type="EMBL" id="JAGGLP010000001">
    <property type="protein sequence ID" value="MBP2047293.1"/>
    <property type="molecule type" value="Genomic_DNA"/>
</dbReference>
<protein>
    <submittedName>
        <fullName evidence="1">Membrane protein YhiD involved in acid resistance</fullName>
    </submittedName>
</protein>
<organism evidence="1 2">
    <name type="scientific">Streptomyces griseochromogenes</name>
    <dbReference type="NCBI Taxonomy" id="68214"/>
    <lineage>
        <taxon>Bacteria</taxon>
        <taxon>Bacillati</taxon>
        <taxon>Actinomycetota</taxon>
        <taxon>Actinomycetes</taxon>
        <taxon>Kitasatosporales</taxon>
        <taxon>Streptomycetaceae</taxon>
        <taxon>Streptomyces</taxon>
    </lineage>
</organism>
<comment type="caution">
    <text evidence="1">The sequence shown here is derived from an EMBL/GenBank/DDBJ whole genome shotgun (WGS) entry which is preliminary data.</text>
</comment>